<comment type="similarity">
    <text evidence="1">Belongs to the ABC transporter superfamily.</text>
</comment>
<accession>A0ABT5TGQ3</accession>
<evidence type="ECO:0000259" key="5">
    <source>
        <dbReference type="PROSITE" id="PS50893"/>
    </source>
</evidence>
<name>A0ABT5TGQ3_9GAMM</name>
<protein>
    <submittedName>
        <fullName evidence="6">ABC transporter ATP-binding protein</fullName>
    </submittedName>
</protein>
<dbReference type="PANTHER" id="PTHR43553:SF24">
    <property type="entry name" value="ENERGY-COUPLING FACTOR TRANSPORTER ATP-BINDING PROTEIN ECFA1"/>
    <property type="match status" value="1"/>
</dbReference>
<dbReference type="PANTHER" id="PTHR43553">
    <property type="entry name" value="HEAVY METAL TRANSPORTER"/>
    <property type="match status" value="1"/>
</dbReference>
<dbReference type="EMBL" id="JAQQPZ010000001">
    <property type="protein sequence ID" value="MDD8057792.1"/>
    <property type="molecule type" value="Genomic_DNA"/>
</dbReference>
<dbReference type="Gene3D" id="3.40.50.300">
    <property type="entry name" value="P-loop containing nucleotide triphosphate hydrolases"/>
    <property type="match status" value="2"/>
</dbReference>
<dbReference type="InterPro" id="IPR050095">
    <property type="entry name" value="ECF_ABC_transporter_ATP-bd"/>
</dbReference>
<dbReference type="Proteomes" id="UP001213691">
    <property type="component" value="Unassembled WGS sequence"/>
</dbReference>
<keyword evidence="4 6" id="KW-0067">ATP-binding</keyword>
<dbReference type="InterPro" id="IPR027417">
    <property type="entry name" value="P-loop_NTPase"/>
</dbReference>
<evidence type="ECO:0000313" key="6">
    <source>
        <dbReference type="EMBL" id="MDD8057792.1"/>
    </source>
</evidence>
<feature type="domain" description="ABC transporter" evidence="5">
    <location>
        <begin position="257"/>
        <end position="470"/>
    </location>
</feature>
<dbReference type="Pfam" id="PF00005">
    <property type="entry name" value="ABC_tran"/>
    <property type="match status" value="2"/>
</dbReference>
<proteinExistence type="inferred from homology"/>
<sequence length="471" mass="51625">MTLLALHQVELQQVDSTYLYQNLNLQINPGECHCIIGATGCGKTTLLQLMAMPNQFNYQGQISHSPELIIGMIMQDPHVQLVRETIGAEVAFGLENLSVPAADMLPLVEQALAKVGLALPLNTAVSHLSLGQKYRLMLAAQLVFEPNLMLIDEPWAQLDNQGINELCKVLTDLLAAGVSVVIVEHNTAPFSEIIDFQWQLALGELLPATQALQASDPVADNISRHSASLSLSDNMPVNMTQLQHSNDPNVVQRNCLLTLSNLTIRYANQMATLHINETVSLHSGDIVGLFGENGCGKTSLLNQIVGVSNEYKGHISLFGKTPKLGIFGANLGFLMQRPSRQLFEMTVLQELEFSLKRFGLPLSNAQEILTQLALTPLASHSPHKLSYGQQHLVALASVLCIKPKILLLDDPFAGLDNHYFPLVINALKHFSENGGAIVFSSHRPILSSLLSKCWLIEQQHLTEHCVLKRAS</sequence>
<dbReference type="RefSeq" id="WP_238104887.1">
    <property type="nucleotide sequence ID" value="NZ_JAQQPZ010000001.1"/>
</dbReference>
<keyword evidence="3" id="KW-0547">Nucleotide-binding</keyword>
<evidence type="ECO:0000256" key="1">
    <source>
        <dbReference type="ARBA" id="ARBA00005417"/>
    </source>
</evidence>
<keyword evidence="7" id="KW-1185">Reference proteome</keyword>
<evidence type="ECO:0000256" key="2">
    <source>
        <dbReference type="ARBA" id="ARBA00022448"/>
    </source>
</evidence>
<dbReference type="GO" id="GO:0005524">
    <property type="term" value="F:ATP binding"/>
    <property type="evidence" value="ECO:0007669"/>
    <property type="project" value="UniProtKB-KW"/>
</dbReference>
<gene>
    <name evidence="6" type="ORF">PQR79_01375</name>
</gene>
<dbReference type="SUPFAM" id="SSF52540">
    <property type="entry name" value="P-loop containing nucleoside triphosphate hydrolases"/>
    <property type="match status" value="2"/>
</dbReference>
<dbReference type="PROSITE" id="PS50893">
    <property type="entry name" value="ABC_TRANSPORTER_2"/>
    <property type="match status" value="2"/>
</dbReference>
<dbReference type="SMART" id="SM00382">
    <property type="entry name" value="AAA"/>
    <property type="match status" value="2"/>
</dbReference>
<keyword evidence="2" id="KW-0813">Transport</keyword>
<organism evidence="6 7">
    <name type="scientific">Shewanella metallivivens</name>
    <dbReference type="NCBI Taxonomy" id="2872342"/>
    <lineage>
        <taxon>Bacteria</taxon>
        <taxon>Pseudomonadati</taxon>
        <taxon>Pseudomonadota</taxon>
        <taxon>Gammaproteobacteria</taxon>
        <taxon>Alteromonadales</taxon>
        <taxon>Shewanellaceae</taxon>
        <taxon>Shewanella</taxon>
    </lineage>
</organism>
<reference evidence="6 7" key="1">
    <citation type="submission" date="2023-02" db="EMBL/GenBank/DDBJ databases">
        <title>Genome sequence of Shewanella metallivivens ER-Te-42B-Light, sp. nov., enriched from sulfide tube worms (Riftia pachyptila) isolated from Explorer Ridge in the Pacific Ocean.</title>
        <authorList>
            <person name="Maltman C."/>
            <person name="Kuzyk S.B."/>
            <person name="Kyndt J.A."/>
            <person name="Yurkov V."/>
        </authorList>
    </citation>
    <scope>NUCLEOTIDE SEQUENCE [LARGE SCALE GENOMIC DNA]</scope>
    <source>
        <strain evidence="6 7">ER-Te-42B-Light</strain>
    </source>
</reference>
<dbReference type="InterPro" id="IPR003593">
    <property type="entry name" value="AAA+_ATPase"/>
</dbReference>
<comment type="caution">
    <text evidence="6">The sequence shown here is derived from an EMBL/GenBank/DDBJ whole genome shotgun (WGS) entry which is preliminary data.</text>
</comment>
<evidence type="ECO:0000313" key="7">
    <source>
        <dbReference type="Proteomes" id="UP001213691"/>
    </source>
</evidence>
<dbReference type="InterPro" id="IPR015856">
    <property type="entry name" value="ABC_transpr_CbiO/EcfA_su"/>
</dbReference>
<dbReference type="CDD" id="cd03225">
    <property type="entry name" value="ABC_cobalt_CbiO_domain1"/>
    <property type="match status" value="2"/>
</dbReference>
<evidence type="ECO:0000256" key="4">
    <source>
        <dbReference type="ARBA" id="ARBA00022840"/>
    </source>
</evidence>
<dbReference type="InterPro" id="IPR003439">
    <property type="entry name" value="ABC_transporter-like_ATP-bd"/>
</dbReference>
<evidence type="ECO:0000256" key="3">
    <source>
        <dbReference type="ARBA" id="ARBA00022741"/>
    </source>
</evidence>
<feature type="domain" description="ABC transporter" evidence="5">
    <location>
        <begin position="4"/>
        <end position="227"/>
    </location>
</feature>